<protein>
    <recommendedName>
        <fullName evidence="4">nitric oxide dioxygenase</fullName>
        <ecNumber evidence="4">1.14.12.17</ecNumber>
    </recommendedName>
</protein>
<dbReference type="SUPFAM" id="SSF46458">
    <property type="entry name" value="Globin-like"/>
    <property type="match status" value="1"/>
</dbReference>
<keyword evidence="11" id="KW-0561">Oxygen transport</keyword>
<evidence type="ECO:0000256" key="4">
    <source>
        <dbReference type="ARBA" id="ARBA00012229"/>
    </source>
</evidence>
<comment type="similarity">
    <text evidence="11">Belongs to the globin family.</text>
</comment>
<dbReference type="InterPro" id="IPR008333">
    <property type="entry name" value="Cbr1-like_FAD-bd_dom"/>
</dbReference>
<keyword evidence="7" id="KW-0411">Iron-sulfur</keyword>
<keyword evidence="11" id="KW-0408">Iron</keyword>
<dbReference type="InterPro" id="IPR001709">
    <property type="entry name" value="Flavoprot_Pyr_Nucl_cyt_Rdtase"/>
</dbReference>
<evidence type="ECO:0000256" key="2">
    <source>
        <dbReference type="ARBA" id="ARBA00001974"/>
    </source>
</evidence>
<feature type="domain" description="FAD-binding FR-type" evidence="14">
    <location>
        <begin position="179"/>
        <end position="279"/>
    </location>
</feature>
<keyword evidence="11" id="KW-0479">Metal-binding</keyword>
<dbReference type="InterPro" id="IPR009050">
    <property type="entry name" value="Globin-like_sf"/>
</dbReference>
<keyword evidence="11" id="KW-0349">Heme</keyword>
<dbReference type="RefSeq" id="WP_358355040.1">
    <property type="nucleotide sequence ID" value="NZ_JBEZFP010000041.1"/>
</dbReference>
<evidence type="ECO:0000256" key="5">
    <source>
        <dbReference type="ARBA" id="ARBA00022714"/>
    </source>
</evidence>
<evidence type="ECO:0000256" key="3">
    <source>
        <dbReference type="ARBA" id="ARBA00006401"/>
    </source>
</evidence>
<evidence type="ECO:0000259" key="13">
    <source>
        <dbReference type="PROSITE" id="PS01033"/>
    </source>
</evidence>
<name>A0ABV3DHX7_9ACTN</name>
<dbReference type="Gene3D" id="1.10.490.10">
    <property type="entry name" value="Globins"/>
    <property type="match status" value="1"/>
</dbReference>
<dbReference type="EMBL" id="JBEZFP010000041">
    <property type="protein sequence ID" value="MEU8135353.1"/>
    <property type="molecule type" value="Genomic_DNA"/>
</dbReference>
<keyword evidence="6" id="KW-0521">NADP</keyword>
<dbReference type="CDD" id="cd19753">
    <property type="entry name" value="Mb-like_oxidoreductase"/>
    <property type="match status" value="1"/>
</dbReference>
<dbReference type="PRINTS" id="PR00371">
    <property type="entry name" value="FPNCR"/>
</dbReference>
<dbReference type="PANTHER" id="PTHR47354">
    <property type="entry name" value="NADH OXIDOREDUCTASE HCR"/>
    <property type="match status" value="1"/>
</dbReference>
<dbReference type="SUPFAM" id="SSF63380">
    <property type="entry name" value="Riboflavin synthase domain-like"/>
    <property type="match status" value="1"/>
</dbReference>
<evidence type="ECO:0000256" key="9">
    <source>
        <dbReference type="ARBA" id="ARBA00048649"/>
    </source>
</evidence>
<dbReference type="InterPro" id="IPR001433">
    <property type="entry name" value="OxRdtase_FAD/NAD-bd"/>
</dbReference>
<evidence type="ECO:0000256" key="6">
    <source>
        <dbReference type="ARBA" id="ARBA00022857"/>
    </source>
</evidence>
<keyword evidence="8" id="KW-0520">NAD</keyword>
<dbReference type="InterPro" id="IPR050415">
    <property type="entry name" value="MRET"/>
</dbReference>
<comment type="caution">
    <text evidence="15">The sequence shown here is derived from an EMBL/GenBank/DDBJ whole genome shotgun (WGS) entry which is preliminary data.</text>
</comment>
<evidence type="ECO:0000256" key="7">
    <source>
        <dbReference type="ARBA" id="ARBA00023014"/>
    </source>
</evidence>
<proteinExistence type="inferred from homology"/>
<dbReference type="CDD" id="cd06187">
    <property type="entry name" value="O2ase_reductase_like"/>
    <property type="match status" value="1"/>
</dbReference>
<evidence type="ECO:0000256" key="12">
    <source>
        <dbReference type="SAM" id="MobiDB-lite"/>
    </source>
</evidence>
<evidence type="ECO:0000259" key="14">
    <source>
        <dbReference type="PROSITE" id="PS51384"/>
    </source>
</evidence>
<dbReference type="Pfam" id="PF00042">
    <property type="entry name" value="Globin"/>
    <property type="match status" value="1"/>
</dbReference>
<dbReference type="Pfam" id="PF00175">
    <property type="entry name" value="NAD_binding_1"/>
    <property type="match status" value="1"/>
</dbReference>
<dbReference type="SUPFAM" id="SSF52343">
    <property type="entry name" value="Ferredoxin reductase-like, C-terminal NADP-linked domain"/>
    <property type="match status" value="1"/>
</dbReference>
<evidence type="ECO:0000313" key="15">
    <source>
        <dbReference type="EMBL" id="MEU8135353.1"/>
    </source>
</evidence>
<dbReference type="InterPro" id="IPR000971">
    <property type="entry name" value="Globin"/>
</dbReference>
<dbReference type="Gene3D" id="2.40.30.10">
    <property type="entry name" value="Translation factors"/>
    <property type="match status" value="1"/>
</dbReference>
<evidence type="ECO:0000256" key="10">
    <source>
        <dbReference type="ARBA" id="ARBA00049433"/>
    </source>
</evidence>
<keyword evidence="16" id="KW-1185">Reference proteome</keyword>
<sequence length="421" mass="45845">MNSNQAPQWAADVPPVDRVPAQVSGPVPPQPTAPPAGPHEPLDPRLIQESLAAVAPMAHDLVSHFYALLFIDRPDLRAMFPPMMDAQRDRLLAALLRLGAGAHAPEAHREFLRQLGRDHRKYGVLPEHYAAVGSALIGALARYSGGRWNAATRDAWTALYGWAAGIMIDAAEQDAAASPPWWDARIVAHEHRGPDIAIITVAPDRPLPYRPGQHVTVETPWWPRVWRHYSIANAPRADGLLELHVRALPAGWVSQALVHRACVGDHIRLGPARGALVMRGESLRRALCIAGGTGLAPIKALVEHMAQRQLAHQAYVFIGARHSSELYDVRSLALMSEMYSWLHVVPAVSDEHSFDGARGTLPDIIARYGNWHDHDVFISGSAAMVRATTSRLTLDLGVAPGRLLTESLDTVSQGERVLGAG</sequence>
<keyword evidence="11" id="KW-0813">Transport</keyword>
<evidence type="ECO:0000256" key="1">
    <source>
        <dbReference type="ARBA" id="ARBA00001970"/>
    </source>
</evidence>
<comment type="cofactor">
    <cofactor evidence="1">
        <name>heme b</name>
        <dbReference type="ChEBI" id="CHEBI:60344"/>
    </cofactor>
</comment>
<dbReference type="PRINTS" id="PR00410">
    <property type="entry name" value="PHEHYDRXLASE"/>
</dbReference>
<accession>A0ABV3DHX7</accession>
<dbReference type="InterPro" id="IPR017938">
    <property type="entry name" value="Riboflavin_synthase-like_b-brl"/>
</dbReference>
<reference evidence="15 16" key="1">
    <citation type="submission" date="2024-06" db="EMBL/GenBank/DDBJ databases">
        <title>The Natural Products Discovery Center: Release of the First 8490 Sequenced Strains for Exploring Actinobacteria Biosynthetic Diversity.</title>
        <authorList>
            <person name="Kalkreuter E."/>
            <person name="Kautsar S.A."/>
            <person name="Yang D."/>
            <person name="Bader C.D."/>
            <person name="Teijaro C.N."/>
            <person name="Fluegel L."/>
            <person name="Davis C.M."/>
            <person name="Simpson J.R."/>
            <person name="Lauterbach L."/>
            <person name="Steele A.D."/>
            <person name="Gui C."/>
            <person name="Meng S."/>
            <person name="Li G."/>
            <person name="Viehrig K."/>
            <person name="Ye F."/>
            <person name="Su P."/>
            <person name="Kiefer A.F."/>
            <person name="Nichols A."/>
            <person name="Cepeda A.J."/>
            <person name="Yan W."/>
            <person name="Fan B."/>
            <person name="Jiang Y."/>
            <person name="Adhikari A."/>
            <person name="Zheng C.-J."/>
            <person name="Schuster L."/>
            <person name="Cowan T.M."/>
            <person name="Smanski M.J."/>
            <person name="Chevrette M.G."/>
            <person name="De Carvalho L.P.S."/>
            <person name="Shen B."/>
        </authorList>
    </citation>
    <scope>NUCLEOTIDE SEQUENCE [LARGE SCALE GENOMIC DNA]</scope>
    <source>
        <strain evidence="15 16">NPDC048946</strain>
    </source>
</reference>
<dbReference type="InterPro" id="IPR012292">
    <property type="entry name" value="Globin/Proto"/>
</dbReference>
<evidence type="ECO:0000256" key="8">
    <source>
        <dbReference type="ARBA" id="ARBA00023027"/>
    </source>
</evidence>
<keyword evidence="5" id="KW-0001">2Fe-2S</keyword>
<feature type="domain" description="Globin" evidence="13">
    <location>
        <begin position="38"/>
        <end position="172"/>
    </location>
</feature>
<evidence type="ECO:0000313" key="16">
    <source>
        <dbReference type="Proteomes" id="UP001551482"/>
    </source>
</evidence>
<comment type="cofactor">
    <cofactor evidence="2">
        <name>FAD</name>
        <dbReference type="ChEBI" id="CHEBI:57692"/>
    </cofactor>
</comment>
<feature type="compositionally biased region" description="Pro residues" evidence="12">
    <location>
        <begin position="26"/>
        <end position="38"/>
    </location>
</feature>
<dbReference type="InterPro" id="IPR017927">
    <property type="entry name" value="FAD-bd_FR_type"/>
</dbReference>
<evidence type="ECO:0000256" key="11">
    <source>
        <dbReference type="RuleBase" id="RU000356"/>
    </source>
</evidence>
<comment type="similarity">
    <text evidence="3">In the C-terminal section; belongs to the flavoprotein pyridine nucleotide cytochrome reductase family.</text>
</comment>
<gene>
    <name evidence="15" type="ORF">AB0C36_17750</name>
</gene>
<dbReference type="InterPro" id="IPR039261">
    <property type="entry name" value="FNR_nucleotide-bd"/>
</dbReference>
<dbReference type="Proteomes" id="UP001551482">
    <property type="component" value="Unassembled WGS sequence"/>
</dbReference>
<dbReference type="PROSITE" id="PS01033">
    <property type="entry name" value="GLOBIN"/>
    <property type="match status" value="1"/>
</dbReference>
<dbReference type="EC" id="1.14.12.17" evidence="4"/>
<comment type="catalytic activity">
    <reaction evidence="9">
        <text>2 nitric oxide + NADH + 2 O2 = 2 nitrate + NAD(+) + H(+)</text>
        <dbReference type="Rhea" id="RHEA:19469"/>
        <dbReference type="ChEBI" id="CHEBI:15378"/>
        <dbReference type="ChEBI" id="CHEBI:15379"/>
        <dbReference type="ChEBI" id="CHEBI:16480"/>
        <dbReference type="ChEBI" id="CHEBI:17632"/>
        <dbReference type="ChEBI" id="CHEBI:57540"/>
        <dbReference type="ChEBI" id="CHEBI:57945"/>
        <dbReference type="EC" id="1.14.12.17"/>
    </reaction>
</comment>
<dbReference type="Gene3D" id="3.40.50.80">
    <property type="entry name" value="Nucleotide-binding domain of ferredoxin-NADP reductase (FNR) module"/>
    <property type="match status" value="1"/>
</dbReference>
<dbReference type="Pfam" id="PF00970">
    <property type="entry name" value="FAD_binding_6"/>
    <property type="match status" value="1"/>
</dbReference>
<feature type="region of interest" description="Disordered" evidence="12">
    <location>
        <begin position="1"/>
        <end position="43"/>
    </location>
</feature>
<dbReference type="PANTHER" id="PTHR47354:SF5">
    <property type="entry name" value="PROTEIN RFBI"/>
    <property type="match status" value="1"/>
</dbReference>
<organism evidence="15 16">
    <name type="scientific">Streptodolium elevatio</name>
    <dbReference type="NCBI Taxonomy" id="3157996"/>
    <lineage>
        <taxon>Bacteria</taxon>
        <taxon>Bacillati</taxon>
        <taxon>Actinomycetota</taxon>
        <taxon>Actinomycetes</taxon>
        <taxon>Kitasatosporales</taxon>
        <taxon>Streptomycetaceae</taxon>
        <taxon>Streptodolium</taxon>
    </lineage>
</organism>
<comment type="catalytic activity">
    <reaction evidence="10">
        <text>2 nitric oxide + NADPH + 2 O2 = 2 nitrate + NADP(+) + H(+)</text>
        <dbReference type="Rhea" id="RHEA:19465"/>
        <dbReference type="ChEBI" id="CHEBI:15378"/>
        <dbReference type="ChEBI" id="CHEBI:15379"/>
        <dbReference type="ChEBI" id="CHEBI:16480"/>
        <dbReference type="ChEBI" id="CHEBI:17632"/>
        <dbReference type="ChEBI" id="CHEBI:57783"/>
        <dbReference type="ChEBI" id="CHEBI:58349"/>
        <dbReference type="EC" id="1.14.12.17"/>
    </reaction>
</comment>
<dbReference type="PROSITE" id="PS51384">
    <property type="entry name" value="FAD_FR"/>
    <property type="match status" value="1"/>
</dbReference>